<dbReference type="PANTHER" id="PTHR34136">
    <property type="match status" value="1"/>
</dbReference>
<keyword evidence="1" id="KW-0328">Glycosyltransferase</keyword>
<dbReference type="Pfam" id="PF03808">
    <property type="entry name" value="Glyco_tran_WecG"/>
    <property type="match status" value="1"/>
</dbReference>
<dbReference type="RefSeq" id="WP_081382339.1">
    <property type="nucleotide sequence ID" value="NZ_JAESIL010000003.1"/>
</dbReference>
<gene>
    <name evidence="3" type="ORF">JMJ92_01210</name>
</gene>
<sequence>MMGWSPTGGETDRAVTVTVASMAGLLTDLEARLVRGDGFSVATLNLDHVVKLSRDPAFRAAYLAQSHVTADGNPIVWLSRLAGQRVELVPGSDLIGPVFALAARHEWPVAFFGSTAETLEQAKKVVEADYPGLRVVATLAPPMGFDPEGAAADAMIEELGRSGARICLVALGAPKQERFAARAAPRLPGTGFLSIGASLDFVAGRQRRAPRWVRRIAAEWLWRMLSDPARLGRRYLDCLLIMPGLTRRALCQRLRRGG</sequence>
<accession>A0ABS1RBB1</accession>
<organism evidence="3 4">
    <name type="scientific">Rhodovulum visakhapatnamense</name>
    <dbReference type="NCBI Taxonomy" id="364297"/>
    <lineage>
        <taxon>Bacteria</taxon>
        <taxon>Pseudomonadati</taxon>
        <taxon>Pseudomonadota</taxon>
        <taxon>Alphaproteobacteria</taxon>
        <taxon>Rhodobacterales</taxon>
        <taxon>Paracoccaceae</taxon>
        <taxon>Rhodovulum</taxon>
    </lineage>
</organism>
<reference evidence="4" key="1">
    <citation type="submission" date="2021-01" db="EMBL/GenBank/DDBJ databases">
        <title>Draft genomes of Rhodovulum sulfidophilum.</title>
        <authorList>
            <person name="Guzman M.S."/>
        </authorList>
    </citation>
    <scope>NUCLEOTIDE SEQUENCE [LARGE SCALE GENOMIC DNA]</scope>
    <source>
        <strain evidence="4">AB19</strain>
    </source>
</reference>
<dbReference type="Proteomes" id="UP000635853">
    <property type="component" value="Unassembled WGS sequence"/>
</dbReference>
<evidence type="ECO:0000256" key="1">
    <source>
        <dbReference type="ARBA" id="ARBA00022676"/>
    </source>
</evidence>
<name>A0ABS1RBB1_9RHOB</name>
<proteinExistence type="predicted"/>
<evidence type="ECO:0000256" key="2">
    <source>
        <dbReference type="ARBA" id="ARBA00022679"/>
    </source>
</evidence>
<dbReference type="CDD" id="cd06533">
    <property type="entry name" value="Glyco_transf_WecG_TagA"/>
    <property type="match status" value="1"/>
</dbReference>
<dbReference type="EMBL" id="JAESIL010000003">
    <property type="protein sequence ID" value="MBL3576785.1"/>
    <property type="molecule type" value="Genomic_DNA"/>
</dbReference>
<comment type="caution">
    <text evidence="3">The sequence shown here is derived from an EMBL/GenBank/DDBJ whole genome shotgun (WGS) entry which is preliminary data.</text>
</comment>
<dbReference type="PANTHER" id="PTHR34136:SF1">
    <property type="entry name" value="UDP-N-ACETYL-D-MANNOSAMINURONIC ACID TRANSFERASE"/>
    <property type="match status" value="1"/>
</dbReference>
<keyword evidence="4" id="KW-1185">Reference proteome</keyword>
<dbReference type="NCBIfam" id="TIGR00696">
    <property type="entry name" value="wecG_tagA_cpsF"/>
    <property type="match status" value="1"/>
</dbReference>
<keyword evidence="2" id="KW-0808">Transferase</keyword>
<protein>
    <submittedName>
        <fullName evidence="3">WecB/TagA/CpsF family glycosyltransferase</fullName>
    </submittedName>
</protein>
<evidence type="ECO:0000313" key="4">
    <source>
        <dbReference type="Proteomes" id="UP000635853"/>
    </source>
</evidence>
<dbReference type="InterPro" id="IPR004629">
    <property type="entry name" value="WecG_TagA_CpsF"/>
</dbReference>
<evidence type="ECO:0000313" key="3">
    <source>
        <dbReference type="EMBL" id="MBL3576785.1"/>
    </source>
</evidence>